<reference evidence="4" key="1">
    <citation type="submission" date="2016-10" db="EMBL/GenBank/DDBJ databases">
        <authorList>
            <person name="Varghese N."/>
            <person name="Submissions S."/>
        </authorList>
    </citation>
    <scope>NUCLEOTIDE SEQUENCE [LARGE SCALE GENOMIC DNA]</scope>
    <source>
        <strain evidence="4">DSM 44232</strain>
    </source>
</reference>
<gene>
    <name evidence="3" type="ORF">SAMN04488564_12163</name>
</gene>
<evidence type="ECO:0000259" key="2">
    <source>
        <dbReference type="Pfam" id="PF20271"/>
    </source>
</evidence>
<dbReference type="InterPro" id="IPR046924">
    <property type="entry name" value="CATASP"/>
</dbReference>
<accession>A0A1I6FIH8</accession>
<organism evidence="3 4">
    <name type="scientific">Lentzea waywayandensis</name>
    <dbReference type="NCBI Taxonomy" id="84724"/>
    <lineage>
        <taxon>Bacteria</taxon>
        <taxon>Bacillati</taxon>
        <taxon>Actinomycetota</taxon>
        <taxon>Actinomycetes</taxon>
        <taxon>Pseudonocardiales</taxon>
        <taxon>Pseudonocardiaceae</taxon>
        <taxon>Lentzea</taxon>
    </lineage>
</organism>
<keyword evidence="4" id="KW-1185">Reference proteome</keyword>
<dbReference type="AlphaFoldDB" id="A0A1I6FIH8"/>
<dbReference type="EMBL" id="FOYL01000021">
    <property type="protein sequence ID" value="SFR29740.1"/>
    <property type="molecule type" value="Genomic_DNA"/>
</dbReference>
<dbReference type="STRING" id="84724.SAMN04488564_12163"/>
<feature type="compositionally biased region" description="Basic and acidic residues" evidence="1">
    <location>
        <begin position="77"/>
        <end position="87"/>
    </location>
</feature>
<protein>
    <recommendedName>
        <fullName evidence="2">CATRA-Associated Small Protein domain-containing protein</fullName>
    </recommendedName>
</protein>
<dbReference type="Proteomes" id="UP000198583">
    <property type="component" value="Unassembled WGS sequence"/>
</dbReference>
<sequence length="100" mass="11281">MVTIDPELVRDVAEKIQWFVDGRRTPNVWQRFDSALTAVGAAHGANDAAAMEQVLYELELLSRRVAEKQGQESAEEPPPKVRDRANELVHTLLPDDEQDE</sequence>
<evidence type="ECO:0000313" key="3">
    <source>
        <dbReference type="EMBL" id="SFR29740.1"/>
    </source>
</evidence>
<evidence type="ECO:0000256" key="1">
    <source>
        <dbReference type="SAM" id="MobiDB-lite"/>
    </source>
</evidence>
<dbReference type="Pfam" id="PF20271">
    <property type="entry name" value="CATASP"/>
    <property type="match status" value="1"/>
</dbReference>
<proteinExistence type="predicted"/>
<evidence type="ECO:0000313" key="4">
    <source>
        <dbReference type="Proteomes" id="UP000198583"/>
    </source>
</evidence>
<feature type="region of interest" description="Disordered" evidence="1">
    <location>
        <begin position="66"/>
        <end position="100"/>
    </location>
</feature>
<name>A0A1I6FIH8_9PSEU</name>
<feature type="domain" description="CATRA-Associated Small Protein" evidence="2">
    <location>
        <begin position="23"/>
        <end position="94"/>
    </location>
</feature>